<evidence type="ECO:0000256" key="2">
    <source>
        <dbReference type="ARBA" id="ARBA00010961"/>
    </source>
</evidence>
<evidence type="ECO:0000313" key="7">
    <source>
        <dbReference type="EMBL" id="MDR7156678.1"/>
    </source>
</evidence>
<evidence type="ECO:0000256" key="1">
    <source>
        <dbReference type="ARBA" id="ARBA00002190"/>
    </source>
</evidence>
<name>A0ABU1X521_SPHXE</name>
<keyword evidence="3 6" id="KW-0815">Transposition</keyword>
<comment type="similarity">
    <text evidence="2 6">Belongs to the transposase mutator family.</text>
</comment>
<reference evidence="7 8" key="1">
    <citation type="submission" date="2023-07" db="EMBL/GenBank/DDBJ databases">
        <title>Sorghum-associated microbial communities from plants grown in Nebraska, USA.</title>
        <authorList>
            <person name="Schachtman D."/>
        </authorList>
    </citation>
    <scope>NUCLEOTIDE SEQUENCE [LARGE SCALE GENOMIC DNA]</scope>
    <source>
        <strain evidence="7 8">4256</strain>
    </source>
</reference>
<keyword evidence="6" id="KW-0814">Transposable element</keyword>
<protein>
    <recommendedName>
        <fullName evidence="6">Mutator family transposase</fullName>
    </recommendedName>
</protein>
<keyword evidence="8" id="KW-1185">Reference proteome</keyword>
<keyword evidence="4 6" id="KW-0238">DNA-binding</keyword>
<comment type="function">
    <text evidence="1 6">Required for the transposition of the insertion element.</text>
</comment>
<keyword evidence="5 6" id="KW-0233">DNA recombination</keyword>
<gene>
    <name evidence="7" type="ORF">J2W40_003523</name>
</gene>
<dbReference type="PANTHER" id="PTHR33217">
    <property type="entry name" value="TRANSPOSASE FOR INSERTION SEQUENCE ELEMENT IS1081"/>
    <property type="match status" value="1"/>
</dbReference>
<evidence type="ECO:0000256" key="6">
    <source>
        <dbReference type="RuleBase" id="RU365089"/>
    </source>
</evidence>
<proteinExistence type="inferred from homology"/>
<dbReference type="InterPro" id="IPR001207">
    <property type="entry name" value="Transposase_mutator"/>
</dbReference>
<accession>A0ABU1X521</accession>
<organism evidence="7 8">
    <name type="scientific">Sphingobium xenophagum</name>
    <dbReference type="NCBI Taxonomy" id="121428"/>
    <lineage>
        <taxon>Bacteria</taxon>
        <taxon>Pseudomonadati</taxon>
        <taxon>Pseudomonadota</taxon>
        <taxon>Alphaproteobacteria</taxon>
        <taxon>Sphingomonadales</taxon>
        <taxon>Sphingomonadaceae</taxon>
        <taxon>Sphingobium</taxon>
    </lineage>
</organism>
<sequence>MSPDLISTLTDPVLDEVAVWQQRPLDAIYPLVFFDAIRVKIRDEGMVRNKAIHIALGVRAGLSGFPCAAGRLIIRPPWL</sequence>
<evidence type="ECO:0000256" key="4">
    <source>
        <dbReference type="ARBA" id="ARBA00023125"/>
    </source>
</evidence>
<evidence type="ECO:0000313" key="8">
    <source>
        <dbReference type="Proteomes" id="UP001267638"/>
    </source>
</evidence>
<evidence type="ECO:0000256" key="5">
    <source>
        <dbReference type="ARBA" id="ARBA00023172"/>
    </source>
</evidence>
<dbReference type="Pfam" id="PF00872">
    <property type="entry name" value="Transposase_mut"/>
    <property type="match status" value="1"/>
</dbReference>
<dbReference type="PANTHER" id="PTHR33217:SF5">
    <property type="entry name" value="MUTATOR FAMILY TRANSPOSASE"/>
    <property type="match status" value="1"/>
</dbReference>
<evidence type="ECO:0000256" key="3">
    <source>
        <dbReference type="ARBA" id="ARBA00022578"/>
    </source>
</evidence>
<dbReference type="EMBL" id="JAVDWV010000019">
    <property type="protein sequence ID" value="MDR7156678.1"/>
    <property type="molecule type" value="Genomic_DNA"/>
</dbReference>
<dbReference type="Proteomes" id="UP001267638">
    <property type="component" value="Unassembled WGS sequence"/>
</dbReference>
<comment type="caution">
    <text evidence="7">The sequence shown here is derived from an EMBL/GenBank/DDBJ whole genome shotgun (WGS) entry which is preliminary data.</text>
</comment>